<dbReference type="PROSITE" id="PS51819">
    <property type="entry name" value="VOC"/>
    <property type="match status" value="1"/>
</dbReference>
<dbReference type="PANTHER" id="PTHR43415">
    <property type="entry name" value="SPERMIDINE N(1)-ACETYLTRANSFERASE"/>
    <property type="match status" value="1"/>
</dbReference>
<dbReference type="Pfam" id="PF00903">
    <property type="entry name" value="Glyoxalase"/>
    <property type="match status" value="1"/>
</dbReference>
<dbReference type="AlphaFoldDB" id="A0A3D4S357"/>
<dbReference type="GO" id="GO:0016747">
    <property type="term" value="F:acyltransferase activity, transferring groups other than amino-acyl groups"/>
    <property type="evidence" value="ECO:0007669"/>
    <property type="project" value="InterPro"/>
</dbReference>
<proteinExistence type="predicted"/>
<dbReference type="Proteomes" id="UP000262195">
    <property type="component" value="Unassembled WGS sequence"/>
</dbReference>
<name>A0A3D4S357_9ENTE</name>
<evidence type="ECO:0000259" key="1">
    <source>
        <dbReference type="PROSITE" id="PS51186"/>
    </source>
</evidence>
<dbReference type="InterPro" id="IPR016181">
    <property type="entry name" value="Acyl_CoA_acyltransferase"/>
</dbReference>
<dbReference type="PANTHER" id="PTHR43415:SF4">
    <property type="entry name" value="N-ACETYLTRANSFERASE DOMAIN-CONTAINING PROTEIN"/>
    <property type="match status" value="1"/>
</dbReference>
<evidence type="ECO:0000313" key="3">
    <source>
        <dbReference type="EMBL" id="HCS93249.1"/>
    </source>
</evidence>
<feature type="domain" description="VOC" evidence="2">
    <location>
        <begin position="1"/>
        <end position="128"/>
    </location>
</feature>
<dbReference type="STRING" id="1121105.GCA_000421665_01275"/>
<feature type="domain" description="N-acetyltransferase" evidence="1">
    <location>
        <begin position="147"/>
        <end position="307"/>
    </location>
</feature>
<evidence type="ECO:0000313" key="4">
    <source>
        <dbReference type="Proteomes" id="UP000262195"/>
    </source>
</evidence>
<dbReference type="InterPro" id="IPR029068">
    <property type="entry name" value="Glyas_Bleomycin-R_OHBP_Dase"/>
</dbReference>
<comment type="caution">
    <text evidence="3">The sequence shown here is derived from an EMBL/GenBank/DDBJ whole genome shotgun (WGS) entry which is preliminary data.</text>
</comment>
<protein>
    <submittedName>
        <fullName evidence="3">GNAT family N-acetyltransferase</fullName>
    </submittedName>
</protein>
<dbReference type="Gene3D" id="3.40.630.30">
    <property type="match status" value="1"/>
</dbReference>
<accession>A0A3D4S357</accession>
<dbReference type="Gene3D" id="3.10.180.10">
    <property type="entry name" value="2,3-Dihydroxybiphenyl 1,2-Dioxygenase, domain 1"/>
    <property type="match status" value="1"/>
</dbReference>
<keyword evidence="3" id="KW-0808">Transferase</keyword>
<dbReference type="Pfam" id="PF13302">
    <property type="entry name" value="Acetyltransf_3"/>
    <property type="match status" value="1"/>
</dbReference>
<gene>
    <name evidence="3" type="ORF">DIW15_00885</name>
</gene>
<dbReference type="SUPFAM" id="SSF55729">
    <property type="entry name" value="Acyl-CoA N-acyltransferases (Nat)"/>
    <property type="match status" value="1"/>
</dbReference>
<dbReference type="SUPFAM" id="SSF54593">
    <property type="entry name" value="Glyoxalase/Bleomycin resistance protein/Dihydroxybiphenyl dioxygenase"/>
    <property type="match status" value="1"/>
</dbReference>
<dbReference type="EMBL" id="DQHO01000006">
    <property type="protein sequence ID" value="HCS93249.1"/>
    <property type="molecule type" value="Genomic_DNA"/>
</dbReference>
<organism evidence="3 4">
    <name type="scientific">Bavariicoccus seileri</name>
    <dbReference type="NCBI Taxonomy" id="549685"/>
    <lineage>
        <taxon>Bacteria</taxon>
        <taxon>Bacillati</taxon>
        <taxon>Bacillota</taxon>
        <taxon>Bacilli</taxon>
        <taxon>Lactobacillales</taxon>
        <taxon>Enterococcaceae</taxon>
        <taxon>Bavariicoccus</taxon>
    </lineage>
</organism>
<sequence>MHHIEIYVSNLQTTIHFYDRLLLDVLGYEVYQRWDRGIGYQKDGFYIVFVQVDPKKVIVPYNRTSVGLNHLAFKIDTVEQLDALRDVYLADDEVTVLYDDCYPFAGGKDHYALYFEDPDRIKLEVVAMDFISHSANPTLTRSADDVVSIREIGLEDLRSWWEIAYGPEADLEWKKWDGPYFNDPVISWEAFRNGFGGVSVGNPNRRLILVNDEIVGLVTAHWEDDNLRQWMEFGIAIYRSDLWQKGYGRQALELWIPDLFERYPYIRRVGYTTWSGNKRMLALGEKLGMTLEAKVRQVRFYEGKYYDSIKYGILREEYEKQKK</sequence>
<dbReference type="InterPro" id="IPR037523">
    <property type="entry name" value="VOC_core"/>
</dbReference>
<reference evidence="3 4" key="1">
    <citation type="journal article" date="2018" name="Nat. Biotechnol.">
        <title>A standardized bacterial taxonomy based on genome phylogeny substantially revises the tree of life.</title>
        <authorList>
            <person name="Parks D.H."/>
            <person name="Chuvochina M."/>
            <person name="Waite D.W."/>
            <person name="Rinke C."/>
            <person name="Skarshewski A."/>
            <person name="Chaumeil P.A."/>
            <person name="Hugenholtz P."/>
        </authorList>
    </citation>
    <scope>NUCLEOTIDE SEQUENCE [LARGE SCALE GENOMIC DNA]</scope>
    <source>
        <strain evidence="3">UBA11306</strain>
    </source>
</reference>
<dbReference type="InterPro" id="IPR004360">
    <property type="entry name" value="Glyas_Fos-R_dOase_dom"/>
</dbReference>
<evidence type="ECO:0000259" key="2">
    <source>
        <dbReference type="PROSITE" id="PS51819"/>
    </source>
</evidence>
<dbReference type="InterPro" id="IPR000182">
    <property type="entry name" value="GNAT_dom"/>
</dbReference>
<dbReference type="PROSITE" id="PS51186">
    <property type="entry name" value="GNAT"/>
    <property type="match status" value="1"/>
</dbReference>